<sequence>MEDSKQNQCGDSKEAVNYEEEGECLTFEQLDHRDNARELVKHFNKPYVRSKGKKFERAGGRRNSRGFRVGVICHCHGGFCRVLFCAI</sequence>
<evidence type="ECO:0000313" key="4">
    <source>
        <dbReference type="EMBL" id="DAD31873.1"/>
    </source>
</evidence>
<gene>
    <name evidence="4" type="ORF">HUJ06_010724</name>
</gene>
<protein>
    <recommendedName>
        <fullName evidence="3">Large ribosomal subunit protein uL15/eL18 domain-containing protein</fullName>
    </recommendedName>
</protein>
<dbReference type="InterPro" id="IPR021131">
    <property type="entry name" value="Ribosomal_uL15/eL18"/>
</dbReference>
<dbReference type="GO" id="GO:0005840">
    <property type="term" value="C:ribosome"/>
    <property type="evidence" value="ECO:0007669"/>
    <property type="project" value="UniProtKB-KW"/>
</dbReference>
<dbReference type="GO" id="GO:1990904">
    <property type="term" value="C:ribonucleoprotein complex"/>
    <property type="evidence" value="ECO:0007669"/>
    <property type="project" value="UniProtKB-KW"/>
</dbReference>
<name>A0A822YIC4_NELNU</name>
<dbReference type="EMBL" id="DUZY01000003">
    <property type="protein sequence ID" value="DAD31873.1"/>
    <property type="molecule type" value="Genomic_DNA"/>
</dbReference>
<dbReference type="Gene3D" id="3.100.10.10">
    <property type="match status" value="1"/>
</dbReference>
<keyword evidence="5" id="KW-1185">Reference proteome</keyword>
<evidence type="ECO:0000256" key="2">
    <source>
        <dbReference type="ARBA" id="ARBA00023274"/>
    </source>
</evidence>
<accession>A0A822YIC4</accession>
<reference evidence="4 5" key="1">
    <citation type="journal article" date="2020" name="Mol. Biol. Evol.">
        <title>Distinct Expression and Methylation Patterns for Genes with Different Fates following a Single Whole-Genome Duplication in Flowering Plants.</title>
        <authorList>
            <person name="Shi T."/>
            <person name="Rahmani R.S."/>
            <person name="Gugger P.F."/>
            <person name="Wang M."/>
            <person name="Li H."/>
            <person name="Zhang Y."/>
            <person name="Li Z."/>
            <person name="Wang Q."/>
            <person name="Van de Peer Y."/>
            <person name="Marchal K."/>
            <person name="Chen J."/>
        </authorList>
    </citation>
    <scope>NUCLEOTIDE SEQUENCE [LARGE SCALE GENOMIC DNA]</scope>
    <source>
        <tissue evidence="4">Leaf</tissue>
    </source>
</reference>
<feature type="domain" description="Large ribosomal subunit protein uL15/eL18" evidence="3">
    <location>
        <begin position="34"/>
        <end position="69"/>
    </location>
</feature>
<evidence type="ECO:0000256" key="1">
    <source>
        <dbReference type="ARBA" id="ARBA00022980"/>
    </source>
</evidence>
<dbReference type="Proteomes" id="UP000607653">
    <property type="component" value="Unassembled WGS sequence"/>
</dbReference>
<comment type="caution">
    <text evidence="4">The sequence shown here is derived from an EMBL/GenBank/DDBJ whole genome shotgun (WGS) entry which is preliminary data.</text>
</comment>
<organism evidence="4 5">
    <name type="scientific">Nelumbo nucifera</name>
    <name type="common">Sacred lotus</name>
    <dbReference type="NCBI Taxonomy" id="4432"/>
    <lineage>
        <taxon>Eukaryota</taxon>
        <taxon>Viridiplantae</taxon>
        <taxon>Streptophyta</taxon>
        <taxon>Embryophyta</taxon>
        <taxon>Tracheophyta</taxon>
        <taxon>Spermatophyta</taxon>
        <taxon>Magnoliopsida</taxon>
        <taxon>Proteales</taxon>
        <taxon>Nelumbonaceae</taxon>
        <taxon>Nelumbo</taxon>
    </lineage>
</organism>
<evidence type="ECO:0000313" key="5">
    <source>
        <dbReference type="Proteomes" id="UP000607653"/>
    </source>
</evidence>
<dbReference type="Pfam" id="PF17135">
    <property type="entry name" value="Ribosomal_L18"/>
    <property type="match status" value="1"/>
</dbReference>
<dbReference type="AlphaFoldDB" id="A0A822YIC4"/>
<keyword evidence="2" id="KW-0687">Ribonucleoprotein</keyword>
<proteinExistence type="predicted"/>
<keyword evidence="1" id="KW-0689">Ribosomal protein</keyword>
<evidence type="ECO:0000259" key="3">
    <source>
        <dbReference type="Pfam" id="PF17135"/>
    </source>
</evidence>